<dbReference type="EMBL" id="QGKX02000088">
    <property type="protein sequence ID" value="KAF3588780.1"/>
    <property type="molecule type" value="Genomic_DNA"/>
</dbReference>
<name>A0A8S9S6D8_BRACR</name>
<proteinExistence type="predicted"/>
<evidence type="ECO:0000313" key="1">
    <source>
        <dbReference type="EMBL" id="KAF3588780.1"/>
    </source>
</evidence>
<organism evidence="1 2">
    <name type="scientific">Brassica cretica</name>
    <name type="common">Mustard</name>
    <dbReference type="NCBI Taxonomy" id="69181"/>
    <lineage>
        <taxon>Eukaryota</taxon>
        <taxon>Viridiplantae</taxon>
        <taxon>Streptophyta</taxon>
        <taxon>Embryophyta</taxon>
        <taxon>Tracheophyta</taxon>
        <taxon>Spermatophyta</taxon>
        <taxon>Magnoliopsida</taxon>
        <taxon>eudicotyledons</taxon>
        <taxon>Gunneridae</taxon>
        <taxon>Pentapetalae</taxon>
        <taxon>rosids</taxon>
        <taxon>malvids</taxon>
        <taxon>Brassicales</taxon>
        <taxon>Brassicaceae</taxon>
        <taxon>Brassiceae</taxon>
        <taxon>Brassica</taxon>
    </lineage>
</organism>
<gene>
    <name evidence="1" type="ORF">F2Q69_00029739</name>
</gene>
<evidence type="ECO:0000313" key="2">
    <source>
        <dbReference type="Proteomes" id="UP000712600"/>
    </source>
</evidence>
<dbReference type="Proteomes" id="UP000712600">
    <property type="component" value="Unassembled WGS sequence"/>
</dbReference>
<protein>
    <submittedName>
        <fullName evidence="1">Uncharacterized protein</fullName>
    </submittedName>
</protein>
<sequence length="96" mass="10885">MEKLHCLCRWRLKQKPETSALSGVSIVIFRNCRRGDETIQEKPLNRSGEESQKSRIAVARRGAMNFLAAAVLGIDGAHYHWAENTSNLTVHEHTKE</sequence>
<dbReference type="AlphaFoldDB" id="A0A8S9S6D8"/>
<comment type="caution">
    <text evidence="1">The sequence shown here is derived from an EMBL/GenBank/DDBJ whole genome shotgun (WGS) entry which is preliminary data.</text>
</comment>
<accession>A0A8S9S6D8</accession>
<reference evidence="1" key="1">
    <citation type="submission" date="2019-12" db="EMBL/GenBank/DDBJ databases">
        <title>Genome sequencing and annotation of Brassica cretica.</title>
        <authorList>
            <person name="Studholme D.J."/>
            <person name="Sarris P."/>
        </authorList>
    </citation>
    <scope>NUCLEOTIDE SEQUENCE</scope>
    <source>
        <strain evidence="1">PFS-109/04</strain>
        <tissue evidence="1">Leaf</tissue>
    </source>
</reference>